<dbReference type="GO" id="GO:0016887">
    <property type="term" value="F:ATP hydrolysis activity"/>
    <property type="evidence" value="ECO:0007669"/>
    <property type="project" value="InterPro"/>
</dbReference>
<evidence type="ECO:0000256" key="4">
    <source>
        <dbReference type="ARBA" id="ARBA00022741"/>
    </source>
</evidence>
<organism evidence="8">
    <name type="scientific">Fonticula alba</name>
    <name type="common">Slime mold</name>
    <dbReference type="NCBI Taxonomy" id="691883"/>
    <lineage>
        <taxon>Eukaryota</taxon>
        <taxon>Rotosphaerida</taxon>
        <taxon>Fonticulaceae</taxon>
        <taxon>Fonticula</taxon>
    </lineage>
</organism>
<dbReference type="eggNOG" id="KOG0990">
    <property type="taxonomic scope" value="Eukaryota"/>
</dbReference>
<dbReference type="Pfam" id="PF08542">
    <property type="entry name" value="Rep_fac_C"/>
    <property type="match status" value="1"/>
</dbReference>
<dbReference type="InterPro" id="IPR008921">
    <property type="entry name" value="DNA_pol3_clamp-load_cplx_C"/>
</dbReference>
<dbReference type="GO" id="GO:0031391">
    <property type="term" value="C:Elg1 RFC-like complex"/>
    <property type="evidence" value="ECO:0007669"/>
    <property type="project" value="TreeGrafter"/>
</dbReference>
<dbReference type="CDD" id="cd18140">
    <property type="entry name" value="HLD_clamp_RFC"/>
    <property type="match status" value="1"/>
</dbReference>
<keyword evidence="6" id="KW-0539">Nucleus</keyword>
<dbReference type="OrthoDB" id="10254700at2759"/>
<dbReference type="FunFam" id="3.40.50.300:FF:000129">
    <property type="entry name" value="Replication factor C subunit 5"/>
    <property type="match status" value="1"/>
</dbReference>
<dbReference type="SUPFAM" id="SSF52540">
    <property type="entry name" value="P-loop containing nucleoside triphosphate hydrolases"/>
    <property type="match status" value="1"/>
</dbReference>
<dbReference type="FunFam" id="1.20.272.10:FF:000004">
    <property type="entry name" value="Replication factor C subunit 5"/>
    <property type="match status" value="1"/>
</dbReference>
<dbReference type="SMART" id="SM00382">
    <property type="entry name" value="AAA"/>
    <property type="match status" value="1"/>
</dbReference>
<dbReference type="OMA" id="ICNHISQ"/>
<dbReference type="GO" id="GO:0005524">
    <property type="term" value="F:ATP binding"/>
    <property type="evidence" value="ECO:0007669"/>
    <property type="project" value="UniProtKB-KW"/>
</dbReference>
<proteinExistence type="inferred from homology"/>
<reference evidence="8" key="1">
    <citation type="submission" date="2013-04" db="EMBL/GenBank/DDBJ databases">
        <title>The Genome Sequence of Fonticula alba ATCC 38817.</title>
        <authorList>
            <consortium name="The Broad Institute Genomics Platform"/>
            <person name="Russ C."/>
            <person name="Cuomo C."/>
            <person name="Burger G."/>
            <person name="Gray M.W."/>
            <person name="Holland P.W.H."/>
            <person name="King N."/>
            <person name="Lang F.B.F."/>
            <person name="Roger A.J."/>
            <person name="Ruiz-Trillo I."/>
            <person name="Brown M."/>
            <person name="Walker B."/>
            <person name="Young S."/>
            <person name="Zeng Q."/>
            <person name="Gargeya S."/>
            <person name="Fitzgerald M."/>
            <person name="Haas B."/>
            <person name="Abouelleil A."/>
            <person name="Allen A.W."/>
            <person name="Alvarado L."/>
            <person name="Arachchi H.M."/>
            <person name="Berlin A.M."/>
            <person name="Chapman S.B."/>
            <person name="Gainer-Dewar J."/>
            <person name="Goldberg J."/>
            <person name="Griggs A."/>
            <person name="Gujja S."/>
            <person name="Hansen M."/>
            <person name="Howarth C."/>
            <person name="Imamovic A."/>
            <person name="Ireland A."/>
            <person name="Larimer J."/>
            <person name="McCowan C."/>
            <person name="Murphy C."/>
            <person name="Pearson M."/>
            <person name="Poon T.W."/>
            <person name="Priest M."/>
            <person name="Roberts A."/>
            <person name="Saif S."/>
            <person name="Shea T."/>
            <person name="Sisk P."/>
            <person name="Sykes S."/>
            <person name="Wortman J."/>
            <person name="Nusbaum C."/>
            <person name="Birren B."/>
        </authorList>
    </citation>
    <scope>NUCLEOTIDE SEQUENCE [LARGE SCALE GENOMIC DNA]</scope>
    <source>
        <strain evidence="8">ATCC 38817</strain>
    </source>
</reference>
<dbReference type="NCBIfam" id="NF001679">
    <property type="entry name" value="PRK00440.1"/>
    <property type="match status" value="1"/>
</dbReference>
<evidence type="ECO:0000256" key="1">
    <source>
        <dbReference type="ARBA" id="ARBA00004123"/>
    </source>
</evidence>
<comment type="subcellular location">
    <subcellularLocation>
        <location evidence="1">Nucleus</location>
    </subcellularLocation>
</comment>
<dbReference type="GO" id="GO:0003689">
    <property type="term" value="F:DNA clamp loader activity"/>
    <property type="evidence" value="ECO:0007669"/>
    <property type="project" value="TreeGrafter"/>
</dbReference>
<dbReference type="GO" id="GO:0005663">
    <property type="term" value="C:DNA replication factor C complex"/>
    <property type="evidence" value="ECO:0007669"/>
    <property type="project" value="TreeGrafter"/>
</dbReference>
<feature type="domain" description="AAA+ ATPase" evidence="7">
    <location>
        <begin position="47"/>
        <end position="181"/>
    </location>
</feature>
<dbReference type="Gene3D" id="1.20.272.10">
    <property type="match status" value="1"/>
</dbReference>
<dbReference type="InterPro" id="IPR003959">
    <property type="entry name" value="ATPase_AAA_core"/>
</dbReference>
<protein>
    <recommendedName>
        <fullName evidence="7">AAA+ ATPase domain-containing protein</fullName>
    </recommendedName>
</protein>
<dbReference type="STRING" id="691883.A0A058ZC91"/>
<dbReference type="EMBL" id="KB932202">
    <property type="protein sequence ID" value="KCV72025.1"/>
    <property type="molecule type" value="Genomic_DNA"/>
</dbReference>
<name>A0A058ZC91_FONAL</name>
<comment type="similarity">
    <text evidence="2">Belongs to the activator 1 small subunits family.</text>
</comment>
<dbReference type="GO" id="GO:0006281">
    <property type="term" value="P:DNA repair"/>
    <property type="evidence" value="ECO:0007669"/>
    <property type="project" value="TreeGrafter"/>
</dbReference>
<keyword evidence="3" id="KW-0235">DNA replication</keyword>
<dbReference type="InterPro" id="IPR050238">
    <property type="entry name" value="DNA_Rep/Repair_Clamp_Loader"/>
</dbReference>
<dbReference type="GO" id="GO:0006261">
    <property type="term" value="P:DNA-templated DNA replication"/>
    <property type="evidence" value="ECO:0007669"/>
    <property type="project" value="TreeGrafter"/>
</dbReference>
<dbReference type="Pfam" id="PF00004">
    <property type="entry name" value="AAA"/>
    <property type="match status" value="1"/>
</dbReference>
<dbReference type="CDD" id="cd00009">
    <property type="entry name" value="AAA"/>
    <property type="match status" value="1"/>
</dbReference>
<evidence type="ECO:0000256" key="3">
    <source>
        <dbReference type="ARBA" id="ARBA00022705"/>
    </source>
</evidence>
<accession>A0A058ZC91</accession>
<dbReference type="GeneID" id="20526157"/>
<dbReference type="AlphaFoldDB" id="A0A058ZC91"/>
<evidence type="ECO:0000256" key="5">
    <source>
        <dbReference type="ARBA" id="ARBA00022840"/>
    </source>
</evidence>
<keyword evidence="9" id="KW-1185">Reference proteome</keyword>
<evidence type="ECO:0000256" key="2">
    <source>
        <dbReference type="ARBA" id="ARBA00005378"/>
    </source>
</evidence>
<keyword evidence="4" id="KW-0547">Nucleotide-binding</keyword>
<dbReference type="Gene3D" id="1.10.8.60">
    <property type="match status" value="1"/>
</dbReference>
<dbReference type="InterPro" id="IPR003593">
    <property type="entry name" value="AAA+_ATPase"/>
</dbReference>
<dbReference type="PANTHER" id="PTHR11669:SF9">
    <property type="entry name" value="REPLICATION FACTOR C SUBUNIT 5"/>
    <property type="match status" value="1"/>
</dbReference>
<sequence length="361" mass="39885">MEVDSPSPPRQDSHLPWIEKYRPSGLEEVVAQEHIVSTLKRFINQKQLPHLLFYGPPGTGKTSTALACCRALYGPTFGSMVLELNASDERGIATVRDRIVSFASTSSVSFRSATADRVGFKMVILDEADAMTNIAQAALRRIIEKYTKHVRFVLICNYAARLIPALQSRCTRMRFGPLGLEKVSDRVKEIAALENVRMTPCGLQALLRLTHGDMRRALNILQAAHASVSDEADPSTSGGTDTGAVNATAIYQTTGHPHPDDVELAFKWLLNEDYVGTISRLEDLTRNKGIALQDLVREIHPLVPLLDIPKEARIFLLDQLSELEYSLAQGCSEHLQIGFLVGFFQECRLVISRFVAPAASS</sequence>
<evidence type="ECO:0000313" key="9">
    <source>
        <dbReference type="Proteomes" id="UP000030693"/>
    </source>
</evidence>
<dbReference type="InterPro" id="IPR047854">
    <property type="entry name" value="RFC_lid"/>
</dbReference>
<evidence type="ECO:0000256" key="6">
    <source>
        <dbReference type="ARBA" id="ARBA00023242"/>
    </source>
</evidence>
<evidence type="ECO:0000259" key="7">
    <source>
        <dbReference type="SMART" id="SM00382"/>
    </source>
</evidence>
<dbReference type="RefSeq" id="XP_009493603.1">
    <property type="nucleotide sequence ID" value="XM_009495328.1"/>
</dbReference>
<dbReference type="GO" id="GO:0031390">
    <property type="term" value="C:Ctf18 RFC-like complex"/>
    <property type="evidence" value="ECO:0007669"/>
    <property type="project" value="TreeGrafter"/>
</dbReference>
<dbReference type="InterPro" id="IPR027417">
    <property type="entry name" value="P-loop_NTPase"/>
</dbReference>
<dbReference type="Gene3D" id="3.40.50.300">
    <property type="entry name" value="P-loop containing nucleotide triphosphate hydrolases"/>
    <property type="match status" value="1"/>
</dbReference>
<dbReference type="GO" id="GO:0003677">
    <property type="term" value="F:DNA binding"/>
    <property type="evidence" value="ECO:0007669"/>
    <property type="project" value="InterPro"/>
</dbReference>
<keyword evidence="5" id="KW-0067">ATP-binding</keyword>
<dbReference type="InterPro" id="IPR013748">
    <property type="entry name" value="Rep_factorC_C"/>
</dbReference>
<dbReference type="SUPFAM" id="SSF48019">
    <property type="entry name" value="post-AAA+ oligomerization domain-like"/>
    <property type="match status" value="1"/>
</dbReference>
<evidence type="ECO:0000313" key="8">
    <source>
        <dbReference type="EMBL" id="KCV72025.1"/>
    </source>
</evidence>
<dbReference type="GO" id="GO:0031389">
    <property type="term" value="C:Rad17 RFC-like complex"/>
    <property type="evidence" value="ECO:0007669"/>
    <property type="project" value="TreeGrafter"/>
</dbReference>
<dbReference type="Proteomes" id="UP000030693">
    <property type="component" value="Unassembled WGS sequence"/>
</dbReference>
<dbReference type="PANTHER" id="PTHR11669">
    <property type="entry name" value="REPLICATION FACTOR C / DNA POLYMERASE III GAMMA-TAU SUBUNIT"/>
    <property type="match status" value="1"/>
</dbReference>
<gene>
    <name evidence="8" type="ORF">H696_01432</name>
</gene>